<keyword evidence="3" id="KW-1185">Reference proteome</keyword>
<feature type="region of interest" description="Disordered" evidence="1">
    <location>
        <begin position="103"/>
        <end position="133"/>
    </location>
</feature>
<feature type="region of interest" description="Disordered" evidence="1">
    <location>
        <begin position="1"/>
        <end position="37"/>
    </location>
</feature>
<feature type="region of interest" description="Disordered" evidence="1">
    <location>
        <begin position="51"/>
        <end position="82"/>
    </location>
</feature>
<organism evidence="2 3">
    <name type="scientific">Araneus ventricosus</name>
    <name type="common">Orbweaver spider</name>
    <name type="synonym">Epeira ventricosa</name>
    <dbReference type="NCBI Taxonomy" id="182803"/>
    <lineage>
        <taxon>Eukaryota</taxon>
        <taxon>Metazoa</taxon>
        <taxon>Ecdysozoa</taxon>
        <taxon>Arthropoda</taxon>
        <taxon>Chelicerata</taxon>
        <taxon>Arachnida</taxon>
        <taxon>Araneae</taxon>
        <taxon>Araneomorphae</taxon>
        <taxon>Entelegynae</taxon>
        <taxon>Araneoidea</taxon>
        <taxon>Araneidae</taxon>
        <taxon>Araneus</taxon>
    </lineage>
</organism>
<dbReference type="Proteomes" id="UP000499080">
    <property type="component" value="Unassembled WGS sequence"/>
</dbReference>
<feature type="compositionally biased region" description="Basic residues" evidence="1">
    <location>
        <begin position="68"/>
        <end position="82"/>
    </location>
</feature>
<sequence length="178" mass="19627">DEDSSVLNQDIPATQYMNVRSRNPSSSSQGKSAPTNEVFSVLNQNTPATRCMNLRSRNPSASSIQGVMKRRSQTVTKRSSKRLKKEVNLNLGFDLSELSLNSPKALRSKPNGSSNKNSSEVVRDKSPTIDQGNSCRRLTRASVISSTVDARINEQDTDPEGYNLRSRKSVIMPGKLKL</sequence>
<feature type="compositionally biased region" description="Polar residues" evidence="1">
    <location>
        <begin position="55"/>
        <end position="65"/>
    </location>
</feature>
<proteinExistence type="predicted"/>
<evidence type="ECO:0000313" key="2">
    <source>
        <dbReference type="EMBL" id="GBM02786.1"/>
    </source>
</evidence>
<evidence type="ECO:0000256" key="1">
    <source>
        <dbReference type="SAM" id="MobiDB-lite"/>
    </source>
</evidence>
<dbReference type="EMBL" id="BGPR01000184">
    <property type="protein sequence ID" value="GBM02786.1"/>
    <property type="molecule type" value="Genomic_DNA"/>
</dbReference>
<reference evidence="2 3" key="1">
    <citation type="journal article" date="2019" name="Sci. Rep.">
        <title>Orb-weaving spider Araneus ventricosus genome elucidates the spidroin gene catalogue.</title>
        <authorList>
            <person name="Kono N."/>
            <person name="Nakamura H."/>
            <person name="Ohtoshi R."/>
            <person name="Moran D.A.P."/>
            <person name="Shinohara A."/>
            <person name="Yoshida Y."/>
            <person name="Fujiwara M."/>
            <person name="Mori M."/>
            <person name="Tomita M."/>
            <person name="Arakawa K."/>
        </authorList>
    </citation>
    <scope>NUCLEOTIDE SEQUENCE [LARGE SCALE GENOMIC DNA]</scope>
</reference>
<evidence type="ECO:0000313" key="3">
    <source>
        <dbReference type="Proteomes" id="UP000499080"/>
    </source>
</evidence>
<protein>
    <submittedName>
        <fullName evidence="2">Uncharacterized protein</fullName>
    </submittedName>
</protein>
<comment type="caution">
    <text evidence="2">The sequence shown here is derived from an EMBL/GenBank/DDBJ whole genome shotgun (WGS) entry which is preliminary data.</text>
</comment>
<accession>A0A4Y2CG16</accession>
<feature type="non-terminal residue" evidence="2">
    <location>
        <position position="1"/>
    </location>
</feature>
<name>A0A4Y2CG16_ARAVE</name>
<feature type="compositionally biased region" description="Low complexity" evidence="1">
    <location>
        <begin position="108"/>
        <end position="119"/>
    </location>
</feature>
<gene>
    <name evidence="2" type="ORF">AVEN_51980_1</name>
</gene>
<dbReference type="AlphaFoldDB" id="A0A4Y2CG16"/>